<dbReference type="FunFam" id="3.30.1390.10:FF:000001">
    <property type="entry name" value="50S ribosomal protein L7/L12"/>
    <property type="match status" value="1"/>
</dbReference>
<organism evidence="6 7">
    <name type="scientific">Geodia barretti</name>
    <name type="common">Barrett's horny sponge</name>
    <dbReference type="NCBI Taxonomy" id="519541"/>
    <lineage>
        <taxon>Eukaryota</taxon>
        <taxon>Metazoa</taxon>
        <taxon>Porifera</taxon>
        <taxon>Demospongiae</taxon>
        <taxon>Heteroscleromorpha</taxon>
        <taxon>Tetractinellida</taxon>
        <taxon>Astrophorina</taxon>
        <taxon>Geodiidae</taxon>
        <taxon>Geodia</taxon>
    </lineage>
</organism>
<reference evidence="6" key="1">
    <citation type="submission" date="2023-03" db="EMBL/GenBank/DDBJ databases">
        <authorList>
            <person name="Steffen K."/>
            <person name="Cardenas P."/>
        </authorList>
    </citation>
    <scope>NUCLEOTIDE SEQUENCE</scope>
</reference>
<dbReference type="InterPro" id="IPR000206">
    <property type="entry name" value="Ribosomal_bL12"/>
</dbReference>
<comment type="caution">
    <text evidence="6">The sequence shown here is derived from an EMBL/GenBank/DDBJ whole genome shotgun (WGS) entry which is preliminary data.</text>
</comment>
<dbReference type="NCBIfam" id="TIGR00855">
    <property type="entry name" value="L12"/>
    <property type="match status" value="1"/>
</dbReference>
<keyword evidence="2 6" id="KW-0689">Ribosomal protein</keyword>
<dbReference type="GO" id="GO:0003735">
    <property type="term" value="F:structural constituent of ribosome"/>
    <property type="evidence" value="ECO:0007669"/>
    <property type="project" value="InterPro"/>
</dbReference>
<dbReference type="PANTHER" id="PTHR45987">
    <property type="entry name" value="39S RIBOSOMAL PROTEIN L12"/>
    <property type="match status" value="1"/>
</dbReference>
<feature type="domain" description="Large ribosomal subunit protein bL12 oligomerization" evidence="5">
    <location>
        <begin position="6"/>
        <end position="54"/>
    </location>
</feature>
<dbReference type="PANTHER" id="PTHR45987:SF4">
    <property type="entry name" value="LARGE RIBOSOMAL SUBUNIT PROTEIN BL12M"/>
    <property type="match status" value="1"/>
</dbReference>
<dbReference type="InterPro" id="IPR036235">
    <property type="entry name" value="Ribosomal_bL12_oligo_N_sf"/>
</dbReference>
<dbReference type="InterPro" id="IPR008932">
    <property type="entry name" value="Ribosomal_bL12_oligo"/>
</dbReference>
<evidence type="ECO:0000256" key="3">
    <source>
        <dbReference type="ARBA" id="ARBA00023274"/>
    </source>
</evidence>
<dbReference type="InterPro" id="IPR014719">
    <property type="entry name" value="Ribosomal_bL12_C/ClpS-like"/>
</dbReference>
<feature type="domain" description="Large ribosomal subunit protein bL12 C-terminal" evidence="4">
    <location>
        <begin position="68"/>
        <end position="133"/>
    </location>
</feature>
<proteinExistence type="inferred from homology"/>
<dbReference type="InterPro" id="IPR013823">
    <property type="entry name" value="Ribosomal_bL12_C"/>
</dbReference>
<dbReference type="Pfam" id="PF00542">
    <property type="entry name" value="Ribosomal_L12"/>
    <property type="match status" value="1"/>
</dbReference>
<evidence type="ECO:0000256" key="1">
    <source>
        <dbReference type="ARBA" id="ARBA00007197"/>
    </source>
</evidence>
<dbReference type="Proteomes" id="UP001174909">
    <property type="component" value="Unassembled WGS sequence"/>
</dbReference>
<sequence>MAADMEKMIEEISNMTVLELSELVKALEDKFGVSASAAPAMAMPGMMPAAAGAAAGEEEAAAEEKTEFDVQLKEFGANKIPVIKEVRSLTGLGLKEAKEKVESAPVVIQEGVSKEDAEKAKEQLEELGAVVEII</sequence>
<dbReference type="GO" id="GO:0022625">
    <property type="term" value="C:cytosolic large ribosomal subunit"/>
    <property type="evidence" value="ECO:0007669"/>
    <property type="project" value="TreeGrafter"/>
</dbReference>
<gene>
    <name evidence="6" type="ORF">GBAR_LOCUS20655</name>
</gene>
<evidence type="ECO:0000313" key="7">
    <source>
        <dbReference type="Proteomes" id="UP001174909"/>
    </source>
</evidence>
<evidence type="ECO:0000256" key="2">
    <source>
        <dbReference type="ARBA" id="ARBA00022980"/>
    </source>
</evidence>
<dbReference type="HAMAP" id="MF_00368">
    <property type="entry name" value="Ribosomal_bL12"/>
    <property type="match status" value="1"/>
</dbReference>
<accession>A0AA35SVZ5</accession>
<evidence type="ECO:0000313" key="6">
    <source>
        <dbReference type="EMBL" id="CAI8036868.1"/>
    </source>
</evidence>
<dbReference type="GO" id="GO:0003729">
    <property type="term" value="F:mRNA binding"/>
    <property type="evidence" value="ECO:0007669"/>
    <property type="project" value="TreeGrafter"/>
</dbReference>
<dbReference type="GO" id="GO:0006412">
    <property type="term" value="P:translation"/>
    <property type="evidence" value="ECO:0007669"/>
    <property type="project" value="InterPro"/>
</dbReference>
<dbReference type="AlphaFoldDB" id="A0AA35SVZ5"/>
<dbReference type="CDD" id="cd00387">
    <property type="entry name" value="Ribosomal_L7_L12"/>
    <property type="match status" value="1"/>
</dbReference>
<protein>
    <submittedName>
        <fullName evidence="6">50S ribosomal protein L7/L12</fullName>
    </submittedName>
</protein>
<evidence type="ECO:0000259" key="5">
    <source>
        <dbReference type="Pfam" id="PF16320"/>
    </source>
</evidence>
<dbReference type="EMBL" id="CASHTH010002906">
    <property type="protein sequence ID" value="CAI8036868.1"/>
    <property type="molecule type" value="Genomic_DNA"/>
</dbReference>
<evidence type="ECO:0000259" key="4">
    <source>
        <dbReference type="Pfam" id="PF00542"/>
    </source>
</evidence>
<dbReference type="Pfam" id="PF16320">
    <property type="entry name" value="Ribosomal_L12_N"/>
    <property type="match status" value="1"/>
</dbReference>
<keyword evidence="3" id="KW-0687">Ribonucleoprotein</keyword>
<keyword evidence="7" id="KW-1185">Reference proteome</keyword>
<dbReference type="SUPFAM" id="SSF54736">
    <property type="entry name" value="ClpS-like"/>
    <property type="match status" value="1"/>
</dbReference>
<name>A0AA35SVZ5_GEOBA</name>
<dbReference type="Gene3D" id="1.20.5.710">
    <property type="entry name" value="Single helix bin"/>
    <property type="match status" value="1"/>
</dbReference>
<dbReference type="Gene3D" id="3.30.1390.10">
    <property type="match status" value="1"/>
</dbReference>
<comment type="similarity">
    <text evidence="1">Belongs to the bacterial ribosomal protein bL12 family.</text>
</comment>
<dbReference type="SUPFAM" id="SSF48300">
    <property type="entry name" value="Ribosomal protein L7/12, oligomerisation (N-terminal) domain"/>
    <property type="match status" value="1"/>
</dbReference>